<dbReference type="Proteomes" id="UP000469194">
    <property type="component" value="Unassembled WGS sequence"/>
</dbReference>
<gene>
    <name evidence="1" type="ORF">GFD25_03665</name>
</gene>
<dbReference type="AlphaFoldDB" id="A0A6N9Z3F7"/>
<evidence type="ECO:0000313" key="1">
    <source>
        <dbReference type="EMBL" id="NEG89118.1"/>
    </source>
</evidence>
<sequence>MAFPRHLHLTKGTIMQSNPTSIVPSHIAPYEIRVYVANLAAYNAGFMRGDWITLPVSQDELDGFLDERVFQWHGADDEYAIHDFEKDGLLKRLDWTVYEYQDLDELNALATLAKEHLATDEDWDRLELAIDYCLPGASDALMLCNAILQLDDMAYSPYDLPNNVTIENTPDREERYGYDKINRDPDVRHAILDGSLDIYFDFAKYGRDDVASGYVELGDYGWLDTSQPVPDADKYDRYEVLDAAGLG</sequence>
<keyword evidence="2" id="KW-1185">Reference proteome</keyword>
<protein>
    <recommendedName>
        <fullName evidence="3">Antirestriction protein ArdA</fullName>
    </recommendedName>
</protein>
<proteinExistence type="predicted"/>
<dbReference type="Pfam" id="PF07275">
    <property type="entry name" value="ArdA"/>
    <property type="match status" value="1"/>
</dbReference>
<accession>A0A6N9Z3F7</accession>
<dbReference type="Gene3D" id="3.10.20.480">
    <property type="entry name" value="Antirestriction protein ArdA, domain 1"/>
    <property type="match status" value="1"/>
</dbReference>
<reference evidence="1 2" key="1">
    <citation type="submission" date="2019-10" db="EMBL/GenBank/DDBJ databases">
        <title>Bifidobacterium from non-human primates.</title>
        <authorList>
            <person name="Modesto M."/>
        </authorList>
    </citation>
    <scope>NUCLEOTIDE SEQUENCE [LARGE SCALE GENOMIC DNA]</scope>
    <source>
        <strain evidence="1 2">TRE17</strain>
    </source>
</reference>
<organism evidence="1 2">
    <name type="scientific">Bifidobacterium aerophilum</name>
    <dbReference type="NCBI Taxonomy" id="1798155"/>
    <lineage>
        <taxon>Bacteria</taxon>
        <taxon>Bacillati</taxon>
        <taxon>Actinomycetota</taxon>
        <taxon>Actinomycetes</taxon>
        <taxon>Bifidobacteriales</taxon>
        <taxon>Bifidobacteriaceae</taxon>
        <taxon>Bifidobacterium</taxon>
    </lineage>
</organism>
<comment type="caution">
    <text evidence="1">The sequence shown here is derived from an EMBL/GenBank/DDBJ whole genome shotgun (WGS) entry which is preliminary data.</text>
</comment>
<evidence type="ECO:0000313" key="2">
    <source>
        <dbReference type="Proteomes" id="UP000469194"/>
    </source>
</evidence>
<evidence type="ECO:0008006" key="3">
    <source>
        <dbReference type="Google" id="ProtNLM"/>
    </source>
</evidence>
<dbReference type="EMBL" id="WHZW01000006">
    <property type="protein sequence ID" value="NEG89118.1"/>
    <property type="molecule type" value="Genomic_DNA"/>
</dbReference>
<dbReference type="InterPro" id="IPR041895">
    <property type="entry name" value="ArdA_dom1"/>
</dbReference>
<dbReference type="InterPro" id="IPR009899">
    <property type="entry name" value="ArdA"/>
</dbReference>
<name>A0A6N9Z3F7_9BIFI</name>